<organism evidence="2 3">
    <name type="scientific">Homoserinimonas aerilata</name>
    <dbReference type="NCBI Taxonomy" id="1162970"/>
    <lineage>
        <taxon>Bacteria</taxon>
        <taxon>Bacillati</taxon>
        <taxon>Actinomycetota</taxon>
        <taxon>Actinomycetes</taxon>
        <taxon>Micrococcales</taxon>
        <taxon>Microbacteriaceae</taxon>
        <taxon>Homoserinimonas</taxon>
    </lineage>
</organism>
<keyword evidence="3" id="KW-1185">Reference proteome</keyword>
<proteinExistence type="predicted"/>
<protein>
    <submittedName>
        <fullName evidence="2">Uncharacterized protein</fullName>
    </submittedName>
</protein>
<sequence length="128" mass="13168">MASLLGMTGTFGALDAASPREVTLYLVVGVVAGALFGLAASVVDSDRWQYRTFAAGVLGGVITGEGLYGIAVVDVSGPQWWLELTLGLLIAALIGRGWMSRMLSLGTAAIVALSLLSAYALYDAAMLA</sequence>
<dbReference type="AlphaFoldDB" id="A0A542YI08"/>
<reference evidence="2 3" key="1">
    <citation type="submission" date="2019-06" db="EMBL/GenBank/DDBJ databases">
        <title>Sequencing the genomes of 1000 actinobacteria strains.</title>
        <authorList>
            <person name="Klenk H.-P."/>
        </authorList>
    </citation>
    <scope>NUCLEOTIDE SEQUENCE [LARGE SCALE GENOMIC DNA]</scope>
    <source>
        <strain evidence="2 3">DSM 26477</strain>
    </source>
</reference>
<feature type="transmembrane region" description="Helical" evidence="1">
    <location>
        <begin position="102"/>
        <end position="122"/>
    </location>
</feature>
<comment type="caution">
    <text evidence="2">The sequence shown here is derived from an EMBL/GenBank/DDBJ whole genome shotgun (WGS) entry which is preliminary data.</text>
</comment>
<dbReference type="EMBL" id="VFOM01000001">
    <property type="protein sequence ID" value="TQL47688.1"/>
    <property type="molecule type" value="Genomic_DNA"/>
</dbReference>
<dbReference type="InterPro" id="IPR045393">
    <property type="entry name" value="DUF6518"/>
</dbReference>
<feature type="transmembrane region" description="Helical" evidence="1">
    <location>
        <begin position="79"/>
        <end position="95"/>
    </location>
</feature>
<keyword evidence="1" id="KW-1133">Transmembrane helix</keyword>
<dbReference type="Pfam" id="PF20128">
    <property type="entry name" value="DUF6518"/>
    <property type="match status" value="1"/>
</dbReference>
<evidence type="ECO:0000256" key="1">
    <source>
        <dbReference type="SAM" id="Phobius"/>
    </source>
</evidence>
<feature type="transmembrane region" description="Helical" evidence="1">
    <location>
        <begin position="22"/>
        <end position="41"/>
    </location>
</feature>
<keyword evidence="1" id="KW-0812">Transmembrane</keyword>
<name>A0A542YI08_9MICO</name>
<evidence type="ECO:0000313" key="2">
    <source>
        <dbReference type="EMBL" id="TQL47688.1"/>
    </source>
</evidence>
<keyword evidence="1" id="KW-0472">Membrane</keyword>
<gene>
    <name evidence="2" type="ORF">FB562_0754</name>
</gene>
<dbReference type="Proteomes" id="UP000317998">
    <property type="component" value="Unassembled WGS sequence"/>
</dbReference>
<feature type="transmembrane region" description="Helical" evidence="1">
    <location>
        <begin position="53"/>
        <end position="73"/>
    </location>
</feature>
<accession>A0A542YI08</accession>
<evidence type="ECO:0000313" key="3">
    <source>
        <dbReference type="Proteomes" id="UP000317998"/>
    </source>
</evidence>